<proteinExistence type="predicted"/>
<dbReference type="EMBL" id="LAZR01042554">
    <property type="protein sequence ID" value="KKL09261.1"/>
    <property type="molecule type" value="Genomic_DNA"/>
</dbReference>
<evidence type="ECO:0000256" key="1">
    <source>
        <dbReference type="SAM" id="MobiDB-lite"/>
    </source>
</evidence>
<evidence type="ECO:0000313" key="2">
    <source>
        <dbReference type="EMBL" id="KKL09261.1"/>
    </source>
</evidence>
<feature type="region of interest" description="Disordered" evidence="1">
    <location>
        <begin position="53"/>
        <end position="72"/>
    </location>
</feature>
<gene>
    <name evidence="2" type="ORF">LCGC14_2567640</name>
</gene>
<organism evidence="2">
    <name type="scientific">marine sediment metagenome</name>
    <dbReference type="NCBI Taxonomy" id="412755"/>
    <lineage>
        <taxon>unclassified sequences</taxon>
        <taxon>metagenomes</taxon>
        <taxon>ecological metagenomes</taxon>
    </lineage>
</organism>
<feature type="compositionally biased region" description="Basic residues" evidence="1">
    <location>
        <begin position="59"/>
        <end position="72"/>
    </location>
</feature>
<protein>
    <submittedName>
        <fullName evidence="2">Uncharacterized protein</fullName>
    </submittedName>
</protein>
<comment type="caution">
    <text evidence="2">The sequence shown here is derived from an EMBL/GenBank/DDBJ whole genome shotgun (WGS) entry which is preliminary data.</text>
</comment>
<dbReference type="AlphaFoldDB" id="A0A0F9CU98"/>
<reference evidence="2" key="1">
    <citation type="journal article" date="2015" name="Nature">
        <title>Complex archaea that bridge the gap between prokaryotes and eukaryotes.</title>
        <authorList>
            <person name="Spang A."/>
            <person name="Saw J.H."/>
            <person name="Jorgensen S.L."/>
            <person name="Zaremba-Niedzwiedzka K."/>
            <person name="Martijn J."/>
            <person name="Lind A.E."/>
            <person name="van Eijk R."/>
            <person name="Schleper C."/>
            <person name="Guy L."/>
            <person name="Ettema T.J."/>
        </authorList>
    </citation>
    <scope>NUCLEOTIDE SEQUENCE</scope>
</reference>
<sequence length="72" mass="8379">MLTEVSYNKERGLKVIKHSHPRDPNIIYEYQVHDVQDALNPVQARFPTKTEADEYVGVNKKKAPKKKSKRSK</sequence>
<accession>A0A0F9CU98</accession>
<name>A0A0F9CU98_9ZZZZ</name>